<dbReference type="Gene3D" id="3.10.450.540">
    <property type="match status" value="2"/>
</dbReference>
<keyword evidence="3" id="KW-1185">Reference proteome</keyword>
<feature type="compositionally biased region" description="Basic and acidic residues" evidence="1">
    <location>
        <begin position="7"/>
        <end position="27"/>
    </location>
</feature>
<evidence type="ECO:0000313" key="3">
    <source>
        <dbReference type="Proteomes" id="UP001596113"/>
    </source>
</evidence>
<evidence type="ECO:0000256" key="1">
    <source>
        <dbReference type="SAM" id="MobiDB-lite"/>
    </source>
</evidence>
<accession>A0ABW0HMK6</accession>
<dbReference type="InterPro" id="IPR024735">
    <property type="entry name" value="TcpC"/>
</dbReference>
<dbReference type="RefSeq" id="WP_378130903.1">
    <property type="nucleotide sequence ID" value="NZ_JBHSMI010000012.1"/>
</dbReference>
<name>A0ABW0HMK6_9BACL</name>
<feature type="compositionally biased region" description="Polar residues" evidence="1">
    <location>
        <begin position="353"/>
        <end position="362"/>
    </location>
</feature>
<organism evidence="2 3">
    <name type="scientific">Cohnella soli</name>
    <dbReference type="NCBI Taxonomy" id="425005"/>
    <lineage>
        <taxon>Bacteria</taxon>
        <taxon>Bacillati</taxon>
        <taxon>Bacillota</taxon>
        <taxon>Bacilli</taxon>
        <taxon>Bacillales</taxon>
        <taxon>Paenibacillaceae</taxon>
        <taxon>Cohnella</taxon>
    </lineage>
</organism>
<dbReference type="EMBL" id="JBHSMI010000012">
    <property type="protein sequence ID" value="MFC5402446.1"/>
    <property type="molecule type" value="Genomic_DNA"/>
</dbReference>
<evidence type="ECO:0000313" key="2">
    <source>
        <dbReference type="EMBL" id="MFC5402446.1"/>
    </source>
</evidence>
<comment type="caution">
    <text evidence="2">The sequence shown here is derived from an EMBL/GenBank/DDBJ whole genome shotgun (WGS) entry which is preliminary data.</text>
</comment>
<feature type="region of interest" description="Disordered" evidence="1">
    <location>
        <begin position="330"/>
        <end position="362"/>
    </location>
</feature>
<reference evidence="3" key="1">
    <citation type="journal article" date="2019" name="Int. J. Syst. Evol. Microbiol.">
        <title>The Global Catalogue of Microorganisms (GCM) 10K type strain sequencing project: providing services to taxonomists for standard genome sequencing and annotation.</title>
        <authorList>
            <consortium name="The Broad Institute Genomics Platform"/>
            <consortium name="The Broad Institute Genome Sequencing Center for Infectious Disease"/>
            <person name="Wu L."/>
            <person name="Ma J."/>
        </authorList>
    </citation>
    <scope>NUCLEOTIDE SEQUENCE [LARGE SCALE GENOMIC DNA]</scope>
    <source>
        <strain evidence="3">CGMCC 1.18575</strain>
    </source>
</reference>
<dbReference type="Proteomes" id="UP001596113">
    <property type="component" value="Unassembled WGS sequence"/>
</dbReference>
<feature type="region of interest" description="Disordered" evidence="1">
    <location>
        <begin position="1"/>
        <end position="31"/>
    </location>
</feature>
<gene>
    <name evidence="2" type="ORF">ACFPOF_06815</name>
</gene>
<sequence length="362" mass="40014">MAFFKKQNKDAEGPPVEKVKSKKDKSIKPRAPKMMAGRKVGRFFFWVFMSLLFLKGALAFAQGNRTINQTIVKGNTTPIVSDSVKGFALDFATEYFTWDANFVADRTTRLSNFIKGIDPDMGLKNFDVKGSSKVTSAEVYGTNQIDAQHIDVTVVIRRDVQQLPDQLLDAQDKATTPPLLKKKAYMIVSVTLAKEGPVIQSYPRFVSEQQRGDTIDSADESKLVGNADLQSKAKELADSYIRSWYEGNAGQLRYFYADTEQAPRAIQKSDFVYQKLEQAALYQMPSGVGESSSYRIVATVTVNSDLGEPFTNTWNLDVVEQDARFYVTSNGIQSGNNTAQSPSSSPAPSATSDNNTAPITNQ</sequence>
<dbReference type="Pfam" id="PF12642">
    <property type="entry name" value="TpcC"/>
    <property type="match status" value="1"/>
</dbReference>
<feature type="compositionally biased region" description="Low complexity" evidence="1">
    <location>
        <begin position="338"/>
        <end position="352"/>
    </location>
</feature>
<proteinExistence type="predicted"/>
<protein>
    <submittedName>
        <fullName evidence="2">Conjugal transfer protein</fullName>
    </submittedName>
</protein>